<dbReference type="EMBL" id="CP058909">
    <property type="protein sequence ID" value="QLH82636.1"/>
    <property type="molecule type" value="Genomic_DNA"/>
</dbReference>
<dbReference type="Pfam" id="PF25945">
    <property type="entry name" value="DUF7984"/>
    <property type="match status" value="1"/>
</dbReference>
<gene>
    <name evidence="2" type="ORF">HZS54_13845</name>
</gene>
<dbReference type="InterPro" id="IPR036681">
    <property type="entry name" value="PgpA-like_sf"/>
</dbReference>
<keyword evidence="3" id="KW-1185">Reference proteome</keyword>
<sequence>MRVTPAVVAEEREWVRERAPVVVALINETRADLGDRFDTGVDEVSAEQYRRAVDAVFADGDRAVNVAALVAILRELDVASDYPGFVVDELLGRELAGTLAGTQPLRLLGEATFHYADVAIEEADGSAGVDDGDPAGLDDLDAALAAGFQTRLPGWEWRERASPFAVE</sequence>
<dbReference type="RefSeq" id="WP_179917707.1">
    <property type="nucleotide sequence ID" value="NZ_CP058909.1"/>
</dbReference>
<dbReference type="GO" id="GO:0006629">
    <property type="term" value="P:lipid metabolic process"/>
    <property type="evidence" value="ECO:0007669"/>
    <property type="project" value="InterPro"/>
</dbReference>
<dbReference type="SUPFAM" id="SSF101307">
    <property type="entry name" value="YutG-like"/>
    <property type="match status" value="1"/>
</dbReference>
<accession>A0A7D5THA2</accession>
<dbReference type="Proteomes" id="UP000509346">
    <property type="component" value="Chromosome"/>
</dbReference>
<dbReference type="GeneID" id="56083692"/>
<reference evidence="2 3" key="1">
    <citation type="submission" date="2020-07" db="EMBL/GenBank/DDBJ databases">
        <title>Halosimplex litoreum sp. nov. and Halosimplex rubrum sp. nov., isolated from different salt environments.</title>
        <authorList>
            <person name="Cui H."/>
        </authorList>
    </citation>
    <scope>NUCLEOTIDE SEQUENCE [LARGE SCALE GENOMIC DNA]</scope>
    <source>
        <strain evidence="2 3">R2</strain>
    </source>
</reference>
<name>A0A7D5THA2_9EURY</name>
<organism evidence="2 3">
    <name type="scientific">Halosimplex pelagicum</name>
    <dbReference type="NCBI Taxonomy" id="869886"/>
    <lineage>
        <taxon>Archaea</taxon>
        <taxon>Methanobacteriati</taxon>
        <taxon>Methanobacteriota</taxon>
        <taxon>Stenosarchaea group</taxon>
        <taxon>Halobacteria</taxon>
        <taxon>Halobacteriales</taxon>
        <taxon>Haloarculaceae</taxon>
        <taxon>Halosimplex</taxon>
    </lineage>
</organism>
<evidence type="ECO:0000259" key="1">
    <source>
        <dbReference type="Pfam" id="PF25945"/>
    </source>
</evidence>
<dbReference type="InterPro" id="IPR058290">
    <property type="entry name" value="DUF7984"/>
</dbReference>
<dbReference type="GO" id="GO:0008962">
    <property type="term" value="F:phosphatidylglycerophosphatase activity"/>
    <property type="evidence" value="ECO:0007669"/>
    <property type="project" value="InterPro"/>
</dbReference>
<proteinExistence type="predicted"/>
<dbReference type="AlphaFoldDB" id="A0A7D5THA2"/>
<dbReference type="KEGG" id="hpel:HZS54_13845"/>
<feature type="domain" description="DUF7984" evidence="1">
    <location>
        <begin position="1"/>
        <end position="166"/>
    </location>
</feature>
<evidence type="ECO:0000313" key="2">
    <source>
        <dbReference type="EMBL" id="QLH82636.1"/>
    </source>
</evidence>
<dbReference type="OrthoDB" id="213736at2157"/>
<evidence type="ECO:0000313" key="3">
    <source>
        <dbReference type="Proteomes" id="UP000509346"/>
    </source>
</evidence>
<protein>
    <recommendedName>
        <fullName evidence="1">DUF7984 domain-containing protein</fullName>
    </recommendedName>
</protein>